<keyword evidence="3" id="KW-1185">Reference proteome</keyword>
<feature type="region of interest" description="Disordered" evidence="1">
    <location>
        <begin position="1"/>
        <end position="47"/>
    </location>
</feature>
<protein>
    <submittedName>
        <fullName evidence="2">Uncharacterized protein</fullName>
    </submittedName>
</protein>
<dbReference type="Proteomes" id="UP000182894">
    <property type="component" value="Unassembled WGS sequence"/>
</dbReference>
<sequence length="47" mass="5176">MLQQQQGRDPHTEALKDFSVTTPSHTPPREHPIKGQEKVLAPTAKSG</sequence>
<name>A0A1G7XSI6_9PSED</name>
<dbReference type="AlphaFoldDB" id="A0A1G7XSI6"/>
<evidence type="ECO:0000256" key="1">
    <source>
        <dbReference type="SAM" id="MobiDB-lite"/>
    </source>
</evidence>
<organism evidence="2 3">
    <name type="scientific">Pseudomonas abietaniphila</name>
    <dbReference type="NCBI Taxonomy" id="89065"/>
    <lineage>
        <taxon>Bacteria</taxon>
        <taxon>Pseudomonadati</taxon>
        <taxon>Pseudomonadota</taxon>
        <taxon>Gammaproteobacteria</taxon>
        <taxon>Pseudomonadales</taxon>
        <taxon>Pseudomonadaceae</taxon>
        <taxon>Pseudomonas</taxon>
    </lineage>
</organism>
<accession>A0A1G7XSI6</accession>
<proteinExistence type="predicted"/>
<reference evidence="3" key="1">
    <citation type="submission" date="2016-10" db="EMBL/GenBank/DDBJ databases">
        <authorList>
            <person name="Varghese N."/>
            <person name="Submissions S."/>
        </authorList>
    </citation>
    <scope>NUCLEOTIDE SEQUENCE [LARGE SCALE GENOMIC DNA]</scope>
    <source>
        <strain evidence="3">ATCC 700689</strain>
    </source>
</reference>
<feature type="compositionally biased region" description="Basic and acidic residues" evidence="1">
    <location>
        <begin position="27"/>
        <end position="37"/>
    </location>
</feature>
<gene>
    <name evidence="2" type="ORF">SAMN05216605_103375</name>
</gene>
<dbReference type="EMBL" id="FNCO01000003">
    <property type="protein sequence ID" value="SDG86983.1"/>
    <property type="molecule type" value="Genomic_DNA"/>
</dbReference>
<evidence type="ECO:0000313" key="3">
    <source>
        <dbReference type="Proteomes" id="UP000182894"/>
    </source>
</evidence>
<evidence type="ECO:0000313" key="2">
    <source>
        <dbReference type="EMBL" id="SDG86983.1"/>
    </source>
</evidence>